<evidence type="ECO:0000313" key="2">
    <source>
        <dbReference type="Proteomes" id="UP000245383"/>
    </source>
</evidence>
<sequence>MQNGLSCECLDNGTKKCETEYEKCVRISGKGSPTFINQKGENCSCLQNGQTQCTANKSPKDKCLSDAGVKTNPFMQNGLSCECLDNGTKKCETEYEKCVRTSGKGSPTFTNNIGENCYCLQNGQTQCTANKSSKDKCLSDAGVKTNPFTQNGLSCECLDDGTKRCETGYEKCIRVSGRGSKTFTNSEGQFCFCLHSGETECRFNYDKNSPPSVISCLVENGENSLPFTRDGVLCDCNDYGIKSCMTPYETCVRVKGENNPRFKNDKGVDCRCLQSGEVECFDSLSPKEVCLKYAGAKSNPFEIKGVKCECLDTGLQKCETLYDICIRVDGQGLARFTNSRGKICDCLQNGQLNCISQVITSKDKCLSESGANANPFEQNGLRCECQNNGIKKCETEYEKCVRVDGKGNYKFKNTGNSNCECLKSGEIKCTLGEKTILAYCLEDAMATSNPFIFNGLKCTCSISGNKSCV</sequence>
<dbReference type="OrthoDB" id="6041417at2759"/>
<comment type="caution">
    <text evidence="1">The sequence shown here is derived from an EMBL/GenBank/DDBJ whole genome shotgun (WGS) entry which is preliminary data.</text>
</comment>
<dbReference type="AlphaFoldDB" id="A0A2T9Y7L2"/>
<gene>
    <name evidence="1" type="ORF">BB561_005939</name>
</gene>
<reference evidence="1 2" key="1">
    <citation type="journal article" date="2018" name="MBio">
        <title>Comparative Genomics Reveals the Core Gene Toolbox for the Fungus-Insect Symbiosis.</title>
        <authorList>
            <person name="Wang Y."/>
            <person name="Stata M."/>
            <person name="Wang W."/>
            <person name="Stajich J.E."/>
            <person name="White M.M."/>
            <person name="Moncalvo J.M."/>
        </authorList>
    </citation>
    <scope>NUCLEOTIDE SEQUENCE [LARGE SCALE GENOMIC DNA]</scope>
    <source>
        <strain evidence="1 2">SWE-8-4</strain>
    </source>
</reference>
<dbReference type="Proteomes" id="UP000245383">
    <property type="component" value="Unassembled WGS sequence"/>
</dbReference>
<organism evidence="1 2">
    <name type="scientific">Smittium simulii</name>
    <dbReference type="NCBI Taxonomy" id="133385"/>
    <lineage>
        <taxon>Eukaryota</taxon>
        <taxon>Fungi</taxon>
        <taxon>Fungi incertae sedis</taxon>
        <taxon>Zoopagomycota</taxon>
        <taxon>Kickxellomycotina</taxon>
        <taxon>Harpellomycetes</taxon>
        <taxon>Harpellales</taxon>
        <taxon>Legeriomycetaceae</taxon>
        <taxon>Smittium</taxon>
    </lineage>
</organism>
<protein>
    <submittedName>
        <fullName evidence="1">Uncharacterized protein</fullName>
    </submittedName>
</protein>
<keyword evidence="2" id="KW-1185">Reference proteome</keyword>
<dbReference type="STRING" id="133385.A0A2T9Y7L2"/>
<name>A0A2T9Y7L2_9FUNG</name>
<evidence type="ECO:0000313" key="1">
    <source>
        <dbReference type="EMBL" id="PVU88284.1"/>
    </source>
</evidence>
<accession>A0A2T9Y7L2</accession>
<dbReference type="EMBL" id="MBFR01000398">
    <property type="protein sequence ID" value="PVU88284.1"/>
    <property type="molecule type" value="Genomic_DNA"/>
</dbReference>
<proteinExistence type="predicted"/>